<feature type="domain" description="UspA" evidence="2">
    <location>
        <begin position="1"/>
        <end position="141"/>
    </location>
</feature>
<accession>A0A1J5RE89</accession>
<dbReference type="CDD" id="cd00293">
    <property type="entry name" value="USP-like"/>
    <property type="match status" value="1"/>
</dbReference>
<comment type="caution">
    <text evidence="3">The sequence shown here is derived from an EMBL/GenBank/DDBJ whole genome shotgun (WGS) entry which is preliminary data.</text>
</comment>
<evidence type="ECO:0000256" key="1">
    <source>
        <dbReference type="ARBA" id="ARBA00008791"/>
    </source>
</evidence>
<dbReference type="SUPFAM" id="SSF52402">
    <property type="entry name" value="Adenine nucleotide alpha hydrolases-like"/>
    <property type="match status" value="1"/>
</dbReference>
<organism evidence="3">
    <name type="scientific">mine drainage metagenome</name>
    <dbReference type="NCBI Taxonomy" id="410659"/>
    <lineage>
        <taxon>unclassified sequences</taxon>
        <taxon>metagenomes</taxon>
        <taxon>ecological metagenomes</taxon>
    </lineage>
</organism>
<sequence length="149" mass="15708">MYTKILVPLDASSTAQIAAEHAVVLARDHHAAVRFLTVIDFNSFIGAFPNMIEVMSDDARQILDGWMEKASQCGLVASTAIGETNLENASVADVIAADANAWGADLIVFGSDGHESVARRILGSVADGVARLSAIRVLTVPLSHTATAY</sequence>
<dbReference type="PANTHER" id="PTHR46268:SF6">
    <property type="entry name" value="UNIVERSAL STRESS PROTEIN UP12"/>
    <property type="match status" value="1"/>
</dbReference>
<evidence type="ECO:0000259" key="2">
    <source>
        <dbReference type="Pfam" id="PF00582"/>
    </source>
</evidence>
<evidence type="ECO:0000313" key="3">
    <source>
        <dbReference type="EMBL" id="OIQ94073.1"/>
    </source>
</evidence>
<dbReference type="EMBL" id="MLJW01000194">
    <property type="protein sequence ID" value="OIQ94073.1"/>
    <property type="molecule type" value="Genomic_DNA"/>
</dbReference>
<name>A0A1J5RE89_9ZZZZ</name>
<dbReference type="Pfam" id="PF00582">
    <property type="entry name" value="Usp"/>
    <property type="match status" value="1"/>
</dbReference>
<comment type="similarity">
    <text evidence="1">Belongs to the universal stress protein A family.</text>
</comment>
<gene>
    <name evidence="3" type="ORF">GALL_239860</name>
</gene>
<dbReference type="AlphaFoldDB" id="A0A1J5RE89"/>
<dbReference type="Gene3D" id="3.40.50.620">
    <property type="entry name" value="HUPs"/>
    <property type="match status" value="1"/>
</dbReference>
<reference evidence="3" key="1">
    <citation type="submission" date="2016-10" db="EMBL/GenBank/DDBJ databases">
        <title>Sequence of Gallionella enrichment culture.</title>
        <authorList>
            <person name="Poehlein A."/>
            <person name="Muehling M."/>
            <person name="Daniel R."/>
        </authorList>
    </citation>
    <scope>NUCLEOTIDE SEQUENCE</scope>
</reference>
<dbReference type="PANTHER" id="PTHR46268">
    <property type="entry name" value="STRESS RESPONSE PROTEIN NHAX"/>
    <property type="match status" value="1"/>
</dbReference>
<dbReference type="InterPro" id="IPR006015">
    <property type="entry name" value="Universal_stress_UspA"/>
</dbReference>
<dbReference type="InterPro" id="IPR014729">
    <property type="entry name" value="Rossmann-like_a/b/a_fold"/>
</dbReference>
<proteinExistence type="inferred from homology"/>
<dbReference type="InterPro" id="IPR006016">
    <property type="entry name" value="UspA"/>
</dbReference>
<protein>
    <submittedName>
        <fullName evidence="3">Putative universal stress protein</fullName>
    </submittedName>
</protein>
<dbReference type="PRINTS" id="PR01438">
    <property type="entry name" value="UNVRSLSTRESS"/>
</dbReference>